<reference evidence="3 4" key="1">
    <citation type="submission" date="2020-12" db="EMBL/GenBank/DDBJ databases">
        <title>Whole genome sequences of gut porcine anaerobes.</title>
        <authorList>
            <person name="Kubasova T."/>
            <person name="Jahodarova E."/>
            <person name="Rychlik I."/>
        </authorList>
    </citation>
    <scope>NUCLEOTIDE SEQUENCE [LARGE SCALE GENOMIC DNA]</scope>
    <source>
        <strain evidence="3 4">An867</strain>
    </source>
</reference>
<feature type="domain" description="Phage capsid-like C-terminal" evidence="2">
    <location>
        <begin position="34"/>
        <end position="297"/>
    </location>
</feature>
<dbReference type="RefSeq" id="WP_235322224.1">
    <property type="nucleotide sequence ID" value="NZ_JAFBIT010000001.1"/>
</dbReference>
<dbReference type="InterPro" id="IPR024455">
    <property type="entry name" value="Phage_capsid"/>
</dbReference>
<accession>A0ABS9CJH0</accession>
<dbReference type="EMBL" id="JAFBIT010000001">
    <property type="protein sequence ID" value="MCF2651290.1"/>
    <property type="molecule type" value="Genomic_DNA"/>
</dbReference>
<evidence type="ECO:0000259" key="2">
    <source>
        <dbReference type="Pfam" id="PF05065"/>
    </source>
</evidence>
<dbReference type="Proteomes" id="UP001299220">
    <property type="component" value="Unassembled WGS sequence"/>
</dbReference>
<keyword evidence="4" id="KW-1185">Reference proteome</keyword>
<gene>
    <name evidence="3" type="ORF">JQM67_01520</name>
</gene>
<protein>
    <submittedName>
        <fullName evidence="3">Phage major capsid protein</fullName>
    </submittedName>
</protein>
<evidence type="ECO:0000256" key="1">
    <source>
        <dbReference type="ARBA" id="ARBA00004328"/>
    </source>
</evidence>
<dbReference type="NCBIfam" id="TIGR01554">
    <property type="entry name" value="major_cap_HK97"/>
    <property type="match status" value="1"/>
</dbReference>
<comment type="caution">
    <text evidence="3">The sequence shown here is derived from an EMBL/GenBank/DDBJ whole genome shotgun (WGS) entry which is preliminary data.</text>
</comment>
<evidence type="ECO:0000313" key="3">
    <source>
        <dbReference type="EMBL" id="MCF2651290.1"/>
    </source>
</evidence>
<dbReference type="InterPro" id="IPR054612">
    <property type="entry name" value="Phage_capsid-like_C"/>
</dbReference>
<dbReference type="Gene3D" id="3.30.2320.10">
    <property type="entry name" value="hypothetical protein PF0899 domain"/>
    <property type="match status" value="1"/>
</dbReference>
<sequence>MYHSTEYHREFWNAARGRTVTYSHISEGKNTANGSYRLPSESEKKFVAARKQENLLRQIATVMDAFKGENVVWAYDNEPATTWLNQRNNSNFFQNTEVFEEHRLECNILGASILMPEDFCNDANFDLEAHILKDFGRSICRAEEAAFISGDGVDAPSGFLKDAVTGHSTSDITYDDVIRLFFSLDKEYRRNAVWIMNDESALKLRTLKDSSGNYLWNHTDNTIMGKPVYISNYMPSEAAGAKPIAIGDFSYYWIIDRMPFTMRRLNELFIAKGQIGYLGYEYLDAKLIRPDAVHVMQITD</sequence>
<name>A0ABS9CJH0_9FIRM</name>
<proteinExistence type="predicted"/>
<evidence type="ECO:0000313" key="4">
    <source>
        <dbReference type="Proteomes" id="UP001299220"/>
    </source>
</evidence>
<comment type="subcellular location">
    <subcellularLocation>
        <location evidence="1">Virion</location>
    </subcellularLocation>
</comment>
<dbReference type="Pfam" id="PF05065">
    <property type="entry name" value="Phage_capsid"/>
    <property type="match status" value="1"/>
</dbReference>
<dbReference type="SUPFAM" id="SSF56563">
    <property type="entry name" value="Major capsid protein gp5"/>
    <property type="match status" value="1"/>
</dbReference>
<organism evidence="3 4">
    <name type="scientific">Anaeromassilibacillus senegalensis</name>
    <dbReference type="NCBI Taxonomy" id="1673717"/>
    <lineage>
        <taxon>Bacteria</taxon>
        <taxon>Bacillati</taxon>
        <taxon>Bacillota</taxon>
        <taxon>Clostridia</taxon>
        <taxon>Eubacteriales</taxon>
        <taxon>Acutalibacteraceae</taxon>
        <taxon>Anaeromassilibacillus</taxon>
    </lineage>
</organism>